<dbReference type="GeneID" id="31079523"/>
<sequence length="123" mass="14166">MQHSNHKPSVSPIAFVTNTTQRCRCEFENDETRIKCLVGEYKKLMEFRRKPLTNARIQILESTARLSDVNLINCTYQTTTELLAESQILYTFVQTYVKTHPGFLIDGPEIGSIRLKTDFFSST</sequence>
<protein>
    <submittedName>
        <fullName evidence="1">ACH96224.1 OrNV gp094-like protein</fullName>
    </submittedName>
</protein>
<dbReference type="Proteomes" id="UP000204438">
    <property type="component" value="Segment"/>
</dbReference>
<name>A0A1S5VG40_9VIRU</name>
<evidence type="ECO:0000313" key="2">
    <source>
        <dbReference type="Proteomes" id="UP000204438"/>
    </source>
</evidence>
<accession>A0A1S5VG40</accession>
<reference evidence="2" key="1">
    <citation type="submission" date="2016-04" db="EMBL/GenBank/DDBJ databases">
        <title>The complete genome of Kallithea virus.</title>
        <authorList>
            <consortium name="DrosEU Consortium"/>
            <person name="Obbard D.J."/>
            <person name="Serga S."/>
            <person name="Kozeretska I."/>
            <person name="Waldron F.M."/>
            <person name="Webster C.L."/>
            <person name="Staubach F."/>
        </authorList>
    </citation>
    <scope>NUCLEOTIDE SEQUENCE [LARGE SCALE GENOMIC DNA]</scope>
</reference>
<dbReference type="RefSeq" id="YP_009345916.1">
    <property type="nucleotide sequence ID" value="NC_033829.1"/>
</dbReference>
<dbReference type="EMBL" id="KX130344">
    <property type="protein sequence ID" value="AQN78611.1"/>
    <property type="molecule type" value="Genomic_DNA"/>
</dbReference>
<proteinExistence type="predicted"/>
<keyword evidence="2" id="KW-1185">Reference proteome</keyword>
<evidence type="ECO:0000313" key="1">
    <source>
        <dbReference type="EMBL" id="AQN78611.1"/>
    </source>
</evidence>
<dbReference type="KEGG" id="vg:31079523"/>
<dbReference type="OrthoDB" id="24435at10239"/>
<organism evidence="1 2">
    <name type="scientific">Kallithea virus</name>
    <dbReference type="NCBI Taxonomy" id="1654582"/>
    <lineage>
        <taxon>Viruses</taxon>
        <taxon>Viruses incertae sedis</taxon>
        <taxon>Naldaviricetes</taxon>
        <taxon>Lefavirales</taxon>
        <taxon>Nudiviridae</taxon>
        <taxon>Alphanudivirus</taxon>
        <taxon>Alphanudivirus dromelanogasteris</taxon>
    </lineage>
</organism>